<evidence type="ECO:0000256" key="2">
    <source>
        <dbReference type="RuleBase" id="RU362080"/>
    </source>
</evidence>
<evidence type="ECO:0000256" key="1">
    <source>
        <dbReference type="ARBA" id="ARBA00009981"/>
    </source>
</evidence>
<name>A0ABZ2UVW0_9CYAN</name>
<gene>
    <name evidence="3" type="ORF">WJM97_07585</name>
</gene>
<dbReference type="RefSeq" id="WP_353932435.1">
    <property type="nucleotide sequence ID" value="NZ_CP150886.1"/>
</dbReference>
<evidence type="ECO:0000313" key="3">
    <source>
        <dbReference type="EMBL" id="WZB89537.1"/>
    </source>
</evidence>
<dbReference type="InterPro" id="IPR006442">
    <property type="entry name" value="Antitoxin_Phd/YefM"/>
</dbReference>
<dbReference type="InterPro" id="IPR036165">
    <property type="entry name" value="YefM-like_sf"/>
</dbReference>
<dbReference type="Proteomes" id="UP001483337">
    <property type="component" value="Chromosome"/>
</dbReference>
<evidence type="ECO:0000313" key="4">
    <source>
        <dbReference type="Proteomes" id="UP001483337"/>
    </source>
</evidence>
<reference evidence="3 4" key="1">
    <citation type="submission" date="2024-04" db="EMBL/GenBank/DDBJ databases">
        <title>Okeanomitos corallinicola gen. &amp; sp. nov. (Nostocales, Cyanobacteria), a new toxic marine heterocyst-forming cyanobacterium from a coral reef.</title>
        <authorList>
            <person name="Li H."/>
            <person name="Li R."/>
            <person name="Kang J."/>
            <person name="Hii K.S."/>
            <person name="Mohamed H.F."/>
            <person name="Xu X."/>
            <person name="Luo Z."/>
        </authorList>
    </citation>
    <scope>NUCLEOTIDE SEQUENCE [LARGE SCALE GENOMIC DNA]</scope>
    <source>
        <strain evidence="3 4">TIOX110</strain>
    </source>
</reference>
<proteinExistence type="inferred from homology"/>
<keyword evidence="4" id="KW-1185">Reference proteome</keyword>
<sequence length="114" mass="13228">MRRSKVNLTKDNFYDSLSLLLTECIPMSKSININEAKDQLLQLPKQLENESAIIITNEELPVMVAISYDQYISMLETMDILSDPEFKEQLIAGIKEDQQDQRVSWSDAMNELEW</sequence>
<comment type="function">
    <text evidence="2">Antitoxin component of a type II toxin-antitoxin (TA) system.</text>
</comment>
<dbReference type="Gene3D" id="3.40.1620.10">
    <property type="entry name" value="YefM-like domain"/>
    <property type="match status" value="1"/>
</dbReference>
<dbReference type="Pfam" id="PF02604">
    <property type="entry name" value="PhdYeFM_antitox"/>
    <property type="match status" value="1"/>
</dbReference>
<accession>A0ABZ2UVW0</accession>
<dbReference type="EMBL" id="CP150886">
    <property type="protein sequence ID" value="WZB89537.1"/>
    <property type="molecule type" value="Genomic_DNA"/>
</dbReference>
<protein>
    <recommendedName>
        <fullName evidence="2">Antitoxin</fullName>
    </recommendedName>
</protein>
<organism evidence="3 4">
    <name type="scientific">Okeanomitos corallinicola TIOX110</name>
    <dbReference type="NCBI Taxonomy" id="3133117"/>
    <lineage>
        <taxon>Bacteria</taxon>
        <taxon>Bacillati</taxon>
        <taxon>Cyanobacteriota</taxon>
        <taxon>Cyanophyceae</taxon>
        <taxon>Nostocales</taxon>
        <taxon>Aphanizomenonaceae</taxon>
        <taxon>Okeanomitos</taxon>
    </lineage>
</organism>
<comment type="similarity">
    <text evidence="1 2">Belongs to the phD/YefM antitoxin family.</text>
</comment>
<dbReference type="SUPFAM" id="SSF143120">
    <property type="entry name" value="YefM-like"/>
    <property type="match status" value="1"/>
</dbReference>